<evidence type="ECO:0008006" key="3">
    <source>
        <dbReference type="Google" id="ProtNLM"/>
    </source>
</evidence>
<protein>
    <recommendedName>
        <fullName evidence="3">Ubiquitin-like domain-containing protein</fullName>
    </recommendedName>
</protein>
<evidence type="ECO:0000313" key="1">
    <source>
        <dbReference type="EMBL" id="KAL1524210.1"/>
    </source>
</evidence>
<name>A0AB34JRH0_PRYPA</name>
<accession>A0AB34JRH0</accession>
<dbReference type="Proteomes" id="UP001515480">
    <property type="component" value="Unassembled WGS sequence"/>
</dbReference>
<proteinExistence type="predicted"/>
<sequence length="273" mass="30141">MAPWSPASRSDASPASMGSFDSADLEALDTWLELNDAFERAGGLDSTSAPSSREVLPLTTSRLSPVKERSVRRPARQRRLEQIKVYVMPTGAHAMHPAGLRTAAPGVARWMTVAPVPGEAVGSLKHRLHQLLQLPPTRSLVLYLCEGGSSGRLDEGARLDDYTRPGQPTLTLHARSIEEGHVRTQRIHEALEKHVRFLRARRHEAIKRVVLRKLCTTADRGLAAAQRRMKAWAWLRVRSCCAAFRVWAAAQREVALRACRPGMQLAARAMGIG</sequence>
<dbReference type="AlphaFoldDB" id="A0AB34JRH0"/>
<comment type="caution">
    <text evidence="1">The sequence shown here is derived from an EMBL/GenBank/DDBJ whole genome shotgun (WGS) entry which is preliminary data.</text>
</comment>
<reference evidence="1 2" key="1">
    <citation type="journal article" date="2024" name="Science">
        <title>Giant polyketide synthase enzymes in the biosynthesis of giant marine polyether toxins.</title>
        <authorList>
            <person name="Fallon T.R."/>
            <person name="Shende V.V."/>
            <person name="Wierzbicki I.H."/>
            <person name="Pendleton A.L."/>
            <person name="Watervoot N.F."/>
            <person name="Auber R.P."/>
            <person name="Gonzalez D.J."/>
            <person name="Wisecaver J.H."/>
            <person name="Moore B.S."/>
        </authorList>
    </citation>
    <scope>NUCLEOTIDE SEQUENCE [LARGE SCALE GENOMIC DNA]</scope>
    <source>
        <strain evidence="1 2">12B1</strain>
    </source>
</reference>
<keyword evidence="2" id="KW-1185">Reference proteome</keyword>
<organism evidence="1 2">
    <name type="scientific">Prymnesium parvum</name>
    <name type="common">Toxic golden alga</name>
    <dbReference type="NCBI Taxonomy" id="97485"/>
    <lineage>
        <taxon>Eukaryota</taxon>
        <taxon>Haptista</taxon>
        <taxon>Haptophyta</taxon>
        <taxon>Prymnesiophyceae</taxon>
        <taxon>Prymnesiales</taxon>
        <taxon>Prymnesiaceae</taxon>
        <taxon>Prymnesium</taxon>
    </lineage>
</organism>
<dbReference type="EMBL" id="JBGBPQ010000005">
    <property type="protein sequence ID" value="KAL1524210.1"/>
    <property type="molecule type" value="Genomic_DNA"/>
</dbReference>
<evidence type="ECO:0000313" key="2">
    <source>
        <dbReference type="Proteomes" id="UP001515480"/>
    </source>
</evidence>
<gene>
    <name evidence="1" type="ORF">AB1Y20_019118</name>
</gene>